<accession>A0AA47MXQ8</accession>
<evidence type="ECO:0000313" key="2">
    <source>
        <dbReference type="EMBL" id="KAK0148598.1"/>
    </source>
</evidence>
<dbReference type="GO" id="GO:0046983">
    <property type="term" value="F:protein dimerization activity"/>
    <property type="evidence" value="ECO:0007669"/>
    <property type="project" value="InterPro"/>
</dbReference>
<gene>
    <name evidence="2" type="ORF">N1851_011058</name>
</gene>
<organism evidence="2 3">
    <name type="scientific">Merluccius polli</name>
    <name type="common">Benguela hake</name>
    <name type="synonym">Merluccius cadenati</name>
    <dbReference type="NCBI Taxonomy" id="89951"/>
    <lineage>
        <taxon>Eukaryota</taxon>
        <taxon>Metazoa</taxon>
        <taxon>Chordata</taxon>
        <taxon>Craniata</taxon>
        <taxon>Vertebrata</taxon>
        <taxon>Euteleostomi</taxon>
        <taxon>Actinopterygii</taxon>
        <taxon>Neopterygii</taxon>
        <taxon>Teleostei</taxon>
        <taxon>Neoteleostei</taxon>
        <taxon>Acanthomorphata</taxon>
        <taxon>Zeiogadaria</taxon>
        <taxon>Gadariae</taxon>
        <taxon>Gadiformes</taxon>
        <taxon>Gadoidei</taxon>
        <taxon>Merlucciidae</taxon>
        <taxon>Merluccius</taxon>
    </lineage>
</organism>
<dbReference type="EMBL" id="JAOPHQ010002008">
    <property type="protein sequence ID" value="KAK0148598.1"/>
    <property type="molecule type" value="Genomic_DNA"/>
</dbReference>
<reference evidence="2" key="1">
    <citation type="journal article" date="2023" name="Front. Mar. Sci.">
        <title>A new Merluccius polli reference genome to investigate the effects of global change in West African waters.</title>
        <authorList>
            <person name="Mateo J.L."/>
            <person name="Blanco-Fernandez C."/>
            <person name="Garcia-Vazquez E."/>
            <person name="Machado-Schiaffino G."/>
        </authorList>
    </citation>
    <scope>NUCLEOTIDE SEQUENCE</scope>
    <source>
        <strain evidence="2">C29</strain>
        <tissue evidence="2">Fin</tissue>
    </source>
</reference>
<feature type="domain" description="HAT C-terminal dimerisation" evidence="1">
    <location>
        <begin position="195"/>
        <end position="263"/>
    </location>
</feature>
<proteinExistence type="predicted"/>
<dbReference type="PANTHER" id="PTHR45749:SF23">
    <property type="entry name" value="ZINC FINGER MYM-TYPE PROTEIN 1-LIKE"/>
    <property type="match status" value="1"/>
</dbReference>
<protein>
    <recommendedName>
        <fullName evidence="1">HAT C-terminal dimerisation domain-containing protein</fullName>
    </recommendedName>
</protein>
<dbReference type="Pfam" id="PF05699">
    <property type="entry name" value="Dimer_Tnp_hAT"/>
    <property type="match status" value="1"/>
</dbReference>
<dbReference type="AlphaFoldDB" id="A0AA47MXQ8"/>
<sequence length="287" mass="33143">MDKLENAVLCNMWNDILQRFNRVSVALQAVDLDLCNAVCLVRSLKQYISGLRDQFDRFEMAGSNMSPTVSDVYKADKQRMKIRKRQADDSSEPDSHLPGRQRFSVSVFNVVIDRLVAELDRRYQSYNSTLQSFGFLNNLLTTMCSEELRLSASRLQKKYDVDLEADFVEEIIQFREFVVGLGVQQDVNTSPSAGDLLKLLRKRNMHTVFPNTDIALRLFLTLPVTNASGERSFSKLSLIKNRLRSTMQQDRLSHLTIMSIEYDILRALDFNVTIKEFAVRKARRKHF</sequence>
<keyword evidence="3" id="KW-1185">Reference proteome</keyword>
<name>A0AA47MXQ8_MERPO</name>
<dbReference type="PANTHER" id="PTHR45749">
    <property type="match status" value="1"/>
</dbReference>
<comment type="caution">
    <text evidence="2">The sequence shown here is derived from an EMBL/GenBank/DDBJ whole genome shotgun (WGS) entry which is preliminary data.</text>
</comment>
<dbReference type="InterPro" id="IPR008906">
    <property type="entry name" value="HATC_C_dom"/>
</dbReference>
<evidence type="ECO:0000313" key="3">
    <source>
        <dbReference type="Proteomes" id="UP001174136"/>
    </source>
</evidence>
<dbReference type="Proteomes" id="UP001174136">
    <property type="component" value="Unassembled WGS sequence"/>
</dbReference>
<evidence type="ECO:0000259" key="1">
    <source>
        <dbReference type="Pfam" id="PF05699"/>
    </source>
</evidence>